<dbReference type="KEGG" id="phon:BH719_02190"/>
<dbReference type="AlphaFoldDB" id="A0A1D8B4B7"/>
<dbReference type="Gene3D" id="3.40.630.30">
    <property type="match status" value="1"/>
</dbReference>
<proteinExistence type="predicted"/>
<keyword evidence="3" id="KW-1185">Reference proteome</keyword>
<accession>A0A1D8B4B7</accession>
<dbReference type="STRING" id="178339.BH719_02190"/>
<dbReference type="Proteomes" id="UP000095214">
    <property type="component" value="Chromosome"/>
</dbReference>
<organism evidence="2 3">
    <name type="scientific">Pauljensenia hongkongensis</name>
    <dbReference type="NCBI Taxonomy" id="178339"/>
    <lineage>
        <taxon>Bacteria</taxon>
        <taxon>Bacillati</taxon>
        <taxon>Actinomycetota</taxon>
        <taxon>Actinomycetes</taxon>
        <taxon>Actinomycetales</taxon>
        <taxon>Actinomycetaceae</taxon>
        <taxon>Pauljensenia</taxon>
    </lineage>
</organism>
<feature type="region of interest" description="Disordered" evidence="1">
    <location>
        <begin position="73"/>
        <end position="125"/>
    </location>
</feature>
<evidence type="ECO:0000256" key="1">
    <source>
        <dbReference type="SAM" id="MobiDB-lite"/>
    </source>
</evidence>
<dbReference type="GO" id="GO:0016740">
    <property type="term" value="F:transferase activity"/>
    <property type="evidence" value="ECO:0007669"/>
    <property type="project" value="UniProtKB-KW"/>
</dbReference>
<protein>
    <submittedName>
        <fullName evidence="2">GNAT family N-acetyltransferase</fullName>
    </submittedName>
</protein>
<dbReference type="SUPFAM" id="SSF55729">
    <property type="entry name" value="Acyl-CoA N-acyltransferases (Nat)"/>
    <property type="match status" value="1"/>
</dbReference>
<dbReference type="InterPro" id="IPR016181">
    <property type="entry name" value="Acyl_CoA_acyltransferase"/>
</dbReference>
<gene>
    <name evidence="2" type="ORF">BH719_02190</name>
</gene>
<keyword evidence="2" id="KW-0808">Transferase</keyword>
<dbReference type="EMBL" id="CP017298">
    <property type="protein sequence ID" value="AOS47984.1"/>
    <property type="molecule type" value="Genomic_DNA"/>
</dbReference>
<evidence type="ECO:0000313" key="2">
    <source>
        <dbReference type="EMBL" id="AOS47984.1"/>
    </source>
</evidence>
<dbReference type="RefSeq" id="WP_009743105.1">
    <property type="nucleotide sequence ID" value="NZ_CP017298.1"/>
</dbReference>
<name>A0A1D8B4B7_9ACTO</name>
<reference evidence="2 3" key="1">
    <citation type="submission" date="2016-09" db="EMBL/GenBank/DDBJ databases">
        <title>Complete genome sequence of Actinomyces hongkongensis HKU8.</title>
        <authorList>
            <person name="Gao Y.-X."/>
            <person name="Zhou Y.-Y."/>
            <person name="Xie Y."/>
            <person name="Wang M."/>
            <person name="Wang S.-J."/>
            <person name="Shen S.-G."/>
        </authorList>
    </citation>
    <scope>NUCLEOTIDE SEQUENCE [LARGE SCALE GENOMIC DNA]</scope>
    <source>
        <strain evidence="2 3">HKU8</strain>
    </source>
</reference>
<evidence type="ECO:0000313" key="3">
    <source>
        <dbReference type="Proteomes" id="UP000095214"/>
    </source>
</evidence>
<sequence length="207" mass="20741">MPGDERAIAALQWGAWRALLTGEELAAQGLSEERLRAGWEAALSSPRPASAALVVALHGNSVVGFALAGPDDEAGADRGQSGAAGGPPGAVRGQSGAAGGPPGAVRGQAGAAGGPPGAAPVQTGGVPAAVPTQIYELVVEPRFCRSGHGSRMLAAVADLVGGAMRVWIDARDEARQRFFSSAGFAPAGAGRTIGDGHTQHLWWARAE</sequence>